<dbReference type="EMBL" id="JBELQE010000084">
    <property type="protein sequence ID" value="MER2251284.1"/>
    <property type="molecule type" value="Genomic_DNA"/>
</dbReference>
<accession>A0ABV1QPE3</accession>
<comment type="caution">
    <text evidence="1">The sequence shown here is derived from an EMBL/GenBank/DDBJ whole genome shotgun (WGS) entry which is preliminary data.</text>
</comment>
<sequence>MAVLMLSLLGAAWLGNPVAERGQPVAALFPPWWDSARSLGAAATAGGAVLTLGRLPGLVVTRSSAPGFVERLRAGGALFLFDPRGVGLCTPARARRPEGRRLEDERS</sequence>
<dbReference type="RefSeq" id="WP_350395705.1">
    <property type="nucleotide sequence ID" value="NZ_JBELQE010000084.1"/>
</dbReference>
<evidence type="ECO:0000313" key="1">
    <source>
        <dbReference type="EMBL" id="MER2251284.1"/>
    </source>
</evidence>
<name>A0ABV1QPE3_9HYPH</name>
<gene>
    <name evidence="1" type="ORF">ABS772_15305</name>
</gene>
<dbReference type="Proteomes" id="UP001480955">
    <property type="component" value="Unassembled WGS sequence"/>
</dbReference>
<keyword evidence="2" id="KW-1185">Reference proteome</keyword>
<proteinExistence type="predicted"/>
<organism evidence="1 2">
    <name type="scientific">Methylorubrum podarium</name>
    <dbReference type="NCBI Taxonomy" id="200476"/>
    <lineage>
        <taxon>Bacteria</taxon>
        <taxon>Pseudomonadati</taxon>
        <taxon>Pseudomonadota</taxon>
        <taxon>Alphaproteobacteria</taxon>
        <taxon>Hyphomicrobiales</taxon>
        <taxon>Methylobacteriaceae</taxon>
        <taxon>Methylorubrum</taxon>
    </lineage>
</organism>
<evidence type="ECO:0000313" key="2">
    <source>
        <dbReference type="Proteomes" id="UP001480955"/>
    </source>
</evidence>
<protein>
    <submittedName>
        <fullName evidence="1">Uncharacterized protein</fullName>
    </submittedName>
</protein>
<reference evidence="1 2" key="1">
    <citation type="submission" date="2024-06" db="EMBL/GenBank/DDBJ databases">
        <authorList>
            <person name="Campbell A.G."/>
        </authorList>
    </citation>
    <scope>NUCLEOTIDE SEQUENCE [LARGE SCALE GENOMIC DNA]</scope>
    <source>
        <strain evidence="1 2">EM12</strain>
    </source>
</reference>